<dbReference type="InterPro" id="IPR003779">
    <property type="entry name" value="CMD-like"/>
</dbReference>
<dbReference type="Gene3D" id="1.20.1290.10">
    <property type="entry name" value="AhpD-like"/>
    <property type="match status" value="1"/>
</dbReference>
<accession>A0A1I4A8S5</accession>
<keyword evidence="2" id="KW-0560">Oxidoreductase</keyword>
<dbReference type="InterPro" id="IPR029032">
    <property type="entry name" value="AhpD-like"/>
</dbReference>
<sequence length="159" mass="18122">MSQRLNYPELSADLYSKYMNFNLFLKKNKTAKEFNDIVTIRASQLNGCAFCLDMHIKQAKITGERELRLHHIAIWHESPLFSEREKAALLWTETLTHLAAKGVSDQIYQQVQEVLPDKEISDLSFLIILINGWNRLGVAFQVEPGSADVIYGLNKAGLN</sequence>
<dbReference type="GO" id="GO:0051920">
    <property type="term" value="F:peroxiredoxin activity"/>
    <property type="evidence" value="ECO:0007669"/>
    <property type="project" value="InterPro"/>
</dbReference>
<keyword evidence="2" id="KW-0575">Peroxidase</keyword>
<dbReference type="EMBL" id="FOSH01000013">
    <property type="protein sequence ID" value="SFK52361.1"/>
    <property type="molecule type" value="Genomic_DNA"/>
</dbReference>
<organism evidence="2 3">
    <name type="scientific">Methylophaga sulfidovorans</name>
    <dbReference type="NCBI Taxonomy" id="45496"/>
    <lineage>
        <taxon>Bacteria</taxon>
        <taxon>Pseudomonadati</taxon>
        <taxon>Pseudomonadota</taxon>
        <taxon>Gammaproteobacteria</taxon>
        <taxon>Thiotrichales</taxon>
        <taxon>Piscirickettsiaceae</taxon>
        <taxon>Methylophaga</taxon>
    </lineage>
</organism>
<dbReference type="OrthoDB" id="9801997at2"/>
<dbReference type="PANTHER" id="PTHR34846:SF10">
    <property type="entry name" value="CYTOPLASMIC PROTEIN"/>
    <property type="match status" value="1"/>
</dbReference>
<gene>
    <name evidence="2" type="ORF">SAMN04488079_11368</name>
</gene>
<name>A0A1I4A8S5_9GAMM</name>
<reference evidence="3" key="1">
    <citation type="submission" date="2016-10" db="EMBL/GenBank/DDBJ databases">
        <authorList>
            <person name="Varghese N."/>
            <person name="Submissions S."/>
        </authorList>
    </citation>
    <scope>NUCLEOTIDE SEQUENCE [LARGE SCALE GENOMIC DNA]</scope>
    <source>
        <strain evidence="3">DSM 11578</strain>
    </source>
</reference>
<keyword evidence="3" id="KW-1185">Reference proteome</keyword>
<evidence type="ECO:0000313" key="3">
    <source>
        <dbReference type="Proteomes" id="UP000198924"/>
    </source>
</evidence>
<dbReference type="Pfam" id="PF02627">
    <property type="entry name" value="CMD"/>
    <property type="match status" value="1"/>
</dbReference>
<dbReference type="AlphaFoldDB" id="A0A1I4A8S5"/>
<proteinExistence type="predicted"/>
<dbReference type="InterPro" id="IPR004675">
    <property type="entry name" value="AhpD_core"/>
</dbReference>
<feature type="domain" description="Carboxymuconolactone decarboxylase-like" evidence="1">
    <location>
        <begin position="34"/>
        <end position="93"/>
    </location>
</feature>
<dbReference type="STRING" id="45496.SAMN04488079_11368"/>
<dbReference type="SUPFAM" id="SSF69118">
    <property type="entry name" value="AhpD-like"/>
    <property type="match status" value="1"/>
</dbReference>
<evidence type="ECO:0000259" key="1">
    <source>
        <dbReference type="Pfam" id="PF02627"/>
    </source>
</evidence>
<dbReference type="PANTHER" id="PTHR34846">
    <property type="entry name" value="4-CARBOXYMUCONOLACTONE DECARBOXYLASE FAMILY PROTEIN (AFU_ORTHOLOGUE AFUA_6G11590)"/>
    <property type="match status" value="1"/>
</dbReference>
<protein>
    <submittedName>
        <fullName evidence="2">Alkylhydroperoxidase AhpD family core domain-containing protein</fullName>
    </submittedName>
</protein>
<dbReference type="NCBIfam" id="TIGR00778">
    <property type="entry name" value="ahpD_dom"/>
    <property type="match status" value="1"/>
</dbReference>
<evidence type="ECO:0000313" key="2">
    <source>
        <dbReference type="EMBL" id="SFK52361.1"/>
    </source>
</evidence>
<dbReference type="Proteomes" id="UP000198924">
    <property type="component" value="Unassembled WGS sequence"/>
</dbReference>